<dbReference type="PANTHER" id="PTHR35464:SF1">
    <property type="entry name" value="OS06G0115200 PROTEIN"/>
    <property type="match status" value="1"/>
</dbReference>
<evidence type="ECO:0000256" key="1">
    <source>
        <dbReference type="SAM" id="MobiDB-lite"/>
    </source>
</evidence>
<gene>
    <name evidence="4" type="ORF">EUTSA_v10018268mg</name>
</gene>
<dbReference type="EMBL" id="KI517953">
    <property type="protein sequence ID" value="ESQ27633.1"/>
    <property type="molecule type" value="Genomic_DNA"/>
</dbReference>
<feature type="region of interest" description="Disordered" evidence="1">
    <location>
        <begin position="521"/>
        <end position="547"/>
    </location>
</feature>
<dbReference type="Gramene" id="ESQ27633">
    <property type="protein sequence ID" value="ESQ27633"/>
    <property type="gene ID" value="EUTSA_v10018268mg"/>
</dbReference>
<feature type="compositionally biased region" description="Gly residues" evidence="1">
    <location>
        <begin position="604"/>
        <end position="614"/>
    </location>
</feature>
<organism evidence="4 5">
    <name type="scientific">Eutrema salsugineum</name>
    <name type="common">Saltwater cress</name>
    <name type="synonym">Sisymbrium salsugineum</name>
    <dbReference type="NCBI Taxonomy" id="72664"/>
    <lineage>
        <taxon>Eukaryota</taxon>
        <taxon>Viridiplantae</taxon>
        <taxon>Streptophyta</taxon>
        <taxon>Embryophyta</taxon>
        <taxon>Tracheophyta</taxon>
        <taxon>Spermatophyta</taxon>
        <taxon>Magnoliopsida</taxon>
        <taxon>eudicotyledons</taxon>
        <taxon>Gunneridae</taxon>
        <taxon>Pentapetalae</taxon>
        <taxon>rosids</taxon>
        <taxon>malvids</taxon>
        <taxon>Brassicales</taxon>
        <taxon>Brassicaceae</taxon>
        <taxon>Eutremeae</taxon>
        <taxon>Eutrema</taxon>
    </lineage>
</organism>
<keyword evidence="2" id="KW-0812">Transmembrane</keyword>
<dbReference type="eggNOG" id="ENOG502QQN0">
    <property type="taxonomic scope" value="Eukaryota"/>
</dbReference>
<feature type="compositionally biased region" description="Polar residues" evidence="1">
    <location>
        <begin position="589"/>
        <end position="598"/>
    </location>
</feature>
<dbReference type="InterPro" id="IPR036322">
    <property type="entry name" value="WD40_repeat_dom_sf"/>
</dbReference>
<sequence>MADSRNGKSFFFCFSFFVSLLLFLSPDISPVVAASESDPIPYENRDASSRVVTGSEYNGQDVSLHRLEELVRNLTEVVARLEARLSETPFKGKNEISRGKPGGEIEEEGFREKAKAFSVTKYSPFWSERFEFTSAVKLDSDATCVNVLPFRDYEGLSKYFAVGDSNGKVYVFLRNGDVLAEFFTTCDSPITAMVSYMSPYKNESFVVTGHQSGVILLHRLREGSIGEDWNSAVMENVGKFDGTEDGLQVTLLEVHHVGRVRYILATDLSGKLTVFTENRTVYGSVTPTSRPLVFLKQRLLFLTETGAGSLDLRSMKIRESECDGLNHSLARAYVFDSSERSKAYGFTSEGEVIHVLLLGDIMNFKCRVRSKKKVQMEEPVALQAIKGYLLVVSQEKVFVYNVSTQHYVRTTGPRLLFPAALEDIRSTFLSHRESSKTNHRKLEKVTPLIASDREKLLVMGLGDGYVATYKSKLVISKGEFNTVLWSSPVFFFILFLFAAWHFFAKKKESLTAWGPDDPFASTTVPSSSSSGVNSSATERSFSEPSRRNDDLMDLRRRYVSPSRYPPGAAAGTYRSVVSNDPSSRAPPVESTNYRTTAQEMKYRGGSGLDSGGFGNRRESLFGTNKALDDQS</sequence>
<feature type="region of interest" description="Disordered" evidence="1">
    <location>
        <begin position="560"/>
        <end position="631"/>
    </location>
</feature>
<name>V4KK48_EUTSA</name>
<feature type="transmembrane region" description="Helical" evidence="2">
    <location>
        <begin position="483"/>
        <end position="503"/>
    </location>
</feature>
<keyword evidence="2" id="KW-0472">Membrane</keyword>
<keyword evidence="5" id="KW-1185">Reference proteome</keyword>
<keyword evidence="3" id="KW-0732">Signal</keyword>
<evidence type="ECO:0000313" key="4">
    <source>
        <dbReference type="EMBL" id="ESQ27633.1"/>
    </source>
</evidence>
<reference evidence="4 5" key="1">
    <citation type="journal article" date="2013" name="Front. Plant Sci.">
        <title>The Reference Genome of the Halophytic Plant Eutrema salsugineum.</title>
        <authorList>
            <person name="Yang R."/>
            <person name="Jarvis D.E."/>
            <person name="Chen H."/>
            <person name="Beilstein M.A."/>
            <person name="Grimwood J."/>
            <person name="Jenkins J."/>
            <person name="Shu S."/>
            <person name="Prochnik S."/>
            <person name="Xin M."/>
            <person name="Ma C."/>
            <person name="Schmutz J."/>
            <person name="Wing R.A."/>
            <person name="Mitchell-Olds T."/>
            <person name="Schumaker K.S."/>
            <person name="Wang X."/>
        </authorList>
    </citation>
    <scope>NUCLEOTIDE SEQUENCE [LARGE SCALE GENOMIC DNA]</scope>
</reference>
<feature type="chain" id="PRO_5004720727" evidence="3">
    <location>
        <begin position="34"/>
        <end position="631"/>
    </location>
</feature>
<dbReference type="AlphaFoldDB" id="V4KK48"/>
<dbReference type="SUPFAM" id="SSF50978">
    <property type="entry name" value="WD40 repeat-like"/>
    <property type="match status" value="1"/>
</dbReference>
<feature type="signal peptide" evidence="3">
    <location>
        <begin position="1"/>
        <end position="33"/>
    </location>
</feature>
<dbReference type="OMA" id="TQYYGRV"/>
<evidence type="ECO:0000256" key="2">
    <source>
        <dbReference type="SAM" id="Phobius"/>
    </source>
</evidence>
<dbReference type="Proteomes" id="UP000030689">
    <property type="component" value="Unassembled WGS sequence"/>
</dbReference>
<dbReference type="InterPro" id="IPR045288">
    <property type="entry name" value="At1g75140-like"/>
</dbReference>
<keyword evidence="2" id="KW-1133">Transmembrane helix</keyword>
<evidence type="ECO:0000256" key="3">
    <source>
        <dbReference type="SAM" id="SignalP"/>
    </source>
</evidence>
<dbReference type="STRING" id="72664.V4KK48"/>
<evidence type="ECO:0000313" key="5">
    <source>
        <dbReference type="Proteomes" id="UP000030689"/>
    </source>
</evidence>
<proteinExistence type="predicted"/>
<feature type="compositionally biased region" description="Low complexity" evidence="1">
    <location>
        <begin position="521"/>
        <end position="535"/>
    </location>
</feature>
<accession>V4KK48</accession>
<dbReference type="KEGG" id="eus:EUTSA_v10018268mg"/>
<protein>
    <submittedName>
        <fullName evidence="4">Uncharacterized protein</fullName>
    </submittedName>
</protein>
<dbReference type="PANTHER" id="PTHR35464">
    <property type="entry name" value="OS06G0115200 PROTEIN"/>
    <property type="match status" value="1"/>
</dbReference>
<dbReference type="OrthoDB" id="2018951at2759"/>